<dbReference type="Proteomes" id="UP001499986">
    <property type="component" value="Unassembled WGS sequence"/>
</dbReference>
<accession>A0ABP5UVD9</accession>
<proteinExistence type="predicted"/>
<dbReference type="EMBL" id="BAAASE010000001">
    <property type="protein sequence ID" value="GAA2386275.1"/>
    <property type="molecule type" value="Genomic_DNA"/>
</dbReference>
<evidence type="ECO:0000313" key="2">
    <source>
        <dbReference type="EMBL" id="GAA2386275.1"/>
    </source>
</evidence>
<evidence type="ECO:0000313" key="3">
    <source>
        <dbReference type="Proteomes" id="UP001499986"/>
    </source>
</evidence>
<reference evidence="3" key="1">
    <citation type="journal article" date="2019" name="Int. J. Syst. Evol. Microbiol.">
        <title>The Global Catalogue of Microorganisms (GCM) 10K type strain sequencing project: providing services to taxonomists for standard genome sequencing and annotation.</title>
        <authorList>
            <consortium name="The Broad Institute Genomics Platform"/>
            <consortium name="The Broad Institute Genome Sequencing Center for Infectious Disease"/>
            <person name="Wu L."/>
            <person name="Ma J."/>
        </authorList>
    </citation>
    <scope>NUCLEOTIDE SEQUENCE [LARGE SCALE GENOMIC DNA]</scope>
    <source>
        <strain evidence="3">JCM 4358</strain>
    </source>
</reference>
<protein>
    <submittedName>
        <fullName evidence="2">Uncharacterized protein</fullName>
    </submittedName>
</protein>
<name>A0ABP5UVD9_9ACTN</name>
<evidence type="ECO:0000256" key="1">
    <source>
        <dbReference type="SAM" id="MobiDB-lite"/>
    </source>
</evidence>
<organism evidence="2 3">
    <name type="scientific">Streptomyces coeruleofuscus</name>
    <dbReference type="NCBI Taxonomy" id="66879"/>
    <lineage>
        <taxon>Bacteria</taxon>
        <taxon>Bacillati</taxon>
        <taxon>Actinomycetota</taxon>
        <taxon>Actinomycetes</taxon>
        <taxon>Kitasatosporales</taxon>
        <taxon>Streptomycetaceae</taxon>
        <taxon>Streptomyces</taxon>
    </lineage>
</organism>
<feature type="region of interest" description="Disordered" evidence="1">
    <location>
        <begin position="1"/>
        <end position="32"/>
    </location>
</feature>
<comment type="caution">
    <text evidence="2">The sequence shown here is derived from an EMBL/GenBank/DDBJ whole genome shotgun (WGS) entry which is preliminary data.</text>
</comment>
<keyword evidence="3" id="KW-1185">Reference proteome</keyword>
<sequence>MWLRHGPRGSCSGCCWSGEQPPVGAGHSPHPEAAIGTHVATQTDRVTVRLPRALAEAAVAAWEREENDAPGEETPERYACVTVPPSWR</sequence>
<gene>
    <name evidence="2" type="ORF">GCM10010255_11910</name>
</gene>